<proteinExistence type="predicted"/>
<name>A0A915ILX2_ROMCU</name>
<dbReference type="WBParaSite" id="nRc.2.0.1.t14966-RA">
    <property type="protein sequence ID" value="nRc.2.0.1.t14966-RA"/>
    <property type="gene ID" value="nRc.2.0.1.g14966"/>
</dbReference>
<reference evidence="3" key="1">
    <citation type="submission" date="2022-11" db="UniProtKB">
        <authorList>
            <consortium name="WormBaseParasite"/>
        </authorList>
    </citation>
    <scope>IDENTIFICATION</scope>
</reference>
<protein>
    <submittedName>
        <fullName evidence="3">Uncharacterized protein</fullName>
    </submittedName>
</protein>
<organism evidence="2 3">
    <name type="scientific">Romanomermis culicivorax</name>
    <name type="common">Nematode worm</name>
    <dbReference type="NCBI Taxonomy" id="13658"/>
    <lineage>
        <taxon>Eukaryota</taxon>
        <taxon>Metazoa</taxon>
        <taxon>Ecdysozoa</taxon>
        <taxon>Nematoda</taxon>
        <taxon>Enoplea</taxon>
        <taxon>Dorylaimia</taxon>
        <taxon>Mermithida</taxon>
        <taxon>Mermithoidea</taxon>
        <taxon>Mermithidae</taxon>
        <taxon>Romanomermis</taxon>
    </lineage>
</organism>
<feature type="transmembrane region" description="Helical" evidence="1">
    <location>
        <begin position="124"/>
        <end position="149"/>
    </location>
</feature>
<feature type="transmembrane region" description="Helical" evidence="1">
    <location>
        <begin position="87"/>
        <end position="112"/>
    </location>
</feature>
<evidence type="ECO:0000313" key="3">
    <source>
        <dbReference type="WBParaSite" id="nRc.2.0.1.t14966-RA"/>
    </source>
</evidence>
<accession>A0A915ILX2</accession>
<keyword evidence="2" id="KW-1185">Reference proteome</keyword>
<feature type="transmembrane region" description="Helical" evidence="1">
    <location>
        <begin position="52"/>
        <end position="75"/>
    </location>
</feature>
<dbReference type="Proteomes" id="UP000887565">
    <property type="component" value="Unplaced"/>
</dbReference>
<dbReference type="AlphaFoldDB" id="A0A915ILX2"/>
<evidence type="ECO:0000313" key="2">
    <source>
        <dbReference type="Proteomes" id="UP000887565"/>
    </source>
</evidence>
<keyword evidence="1" id="KW-0812">Transmembrane</keyword>
<keyword evidence="1" id="KW-1133">Transmembrane helix</keyword>
<sequence length="200" mass="22370">MCHLHSAFLAQVKSTEKKIRNLGGLGDYLRLLAHLPSFLMRLVLAAKPLPRLLYFVSSILQMNVAVGLIYVFVIMKKITSSNERYELVPSYFVAVLVLQKKLLICAVFSLFSTKGSFQKEKHQINCGIALFTSSIVICIISATCTIWLATINDNFTMCTYDEGRRACQCKLNMTGIGIAEQNSSMIETLMKCLTLTLGER</sequence>
<keyword evidence="1" id="KW-0472">Membrane</keyword>
<evidence type="ECO:0000256" key="1">
    <source>
        <dbReference type="SAM" id="Phobius"/>
    </source>
</evidence>